<accession>A0ABV0Y499</accession>
<dbReference type="EMBL" id="JAHRIP010021004">
    <property type="protein sequence ID" value="MEQ2288536.1"/>
    <property type="molecule type" value="Genomic_DNA"/>
</dbReference>
<gene>
    <name evidence="1" type="ORF">AMECASPLE_023641</name>
</gene>
<name>A0ABV0Y499_9TELE</name>
<evidence type="ECO:0000313" key="2">
    <source>
        <dbReference type="Proteomes" id="UP001469553"/>
    </source>
</evidence>
<comment type="caution">
    <text evidence="1">The sequence shown here is derived from an EMBL/GenBank/DDBJ whole genome shotgun (WGS) entry which is preliminary data.</text>
</comment>
<feature type="non-terminal residue" evidence="1">
    <location>
        <position position="151"/>
    </location>
</feature>
<feature type="non-terminal residue" evidence="1">
    <location>
        <position position="1"/>
    </location>
</feature>
<protein>
    <submittedName>
        <fullName evidence="1">Uncharacterized protein</fullName>
    </submittedName>
</protein>
<dbReference type="Proteomes" id="UP001469553">
    <property type="component" value="Unassembled WGS sequence"/>
</dbReference>
<evidence type="ECO:0000313" key="1">
    <source>
        <dbReference type="EMBL" id="MEQ2288536.1"/>
    </source>
</evidence>
<keyword evidence="2" id="KW-1185">Reference proteome</keyword>
<sequence length="151" mass="16145">FSGGNWITNVYGIVSWKAVTYVELRSRSDIGKANTPPQTTILPALRVPINCQRNISLLAFDPDGDNVGCRYASSSLSECATCTTPSVLSLSSSCTLSFSSSPSSSQGSYVVQLVMEDFPKQSINLTQTDGSQVTRTAGDPISKLPIQFALK</sequence>
<organism evidence="1 2">
    <name type="scientific">Ameca splendens</name>
    <dbReference type="NCBI Taxonomy" id="208324"/>
    <lineage>
        <taxon>Eukaryota</taxon>
        <taxon>Metazoa</taxon>
        <taxon>Chordata</taxon>
        <taxon>Craniata</taxon>
        <taxon>Vertebrata</taxon>
        <taxon>Euteleostomi</taxon>
        <taxon>Actinopterygii</taxon>
        <taxon>Neopterygii</taxon>
        <taxon>Teleostei</taxon>
        <taxon>Neoteleostei</taxon>
        <taxon>Acanthomorphata</taxon>
        <taxon>Ovalentaria</taxon>
        <taxon>Atherinomorphae</taxon>
        <taxon>Cyprinodontiformes</taxon>
        <taxon>Goodeidae</taxon>
        <taxon>Ameca</taxon>
    </lineage>
</organism>
<proteinExistence type="predicted"/>
<reference evidence="1 2" key="1">
    <citation type="submission" date="2021-06" db="EMBL/GenBank/DDBJ databases">
        <authorList>
            <person name="Palmer J.M."/>
        </authorList>
    </citation>
    <scope>NUCLEOTIDE SEQUENCE [LARGE SCALE GENOMIC DNA]</scope>
    <source>
        <strain evidence="1 2">AS_MEX2019</strain>
        <tissue evidence="1">Muscle</tissue>
    </source>
</reference>